<protein>
    <submittedName>
        <fullName evidence="2">Uncharacterized protein</fullName>
    </submittedName>
</protein>
<feature type="compositionally biased region" description="Polar residues" evidence="1">
    <location>
        <begin position="78"/>
        <end position="87"/>
    </location>
</feature>
<reference evidence="3" key="1">
    <citation type="submission" date="2016-06" db="EMBL/GenBank/DDBJ databases">
        <title>Complete genome sequence of Actinoalloteichus fjordicus DSM 46855 (=ADI127-17), type strain of the new species Actinoalloteichus fjordicus.</title>
        <authorList>
            <person name="Ruckert C."/>
            <person name="Nouioui I."/>
            <person name="Willmese J."/>
            <person name="van Wezel G."/>
            <person name="Klenk H.-P."/>
            <person name="Kalinowski J."/>
            <person name="Zotchev S.B."/>
        </authorList>
    </citation>
    <scope>NUCLEOTIDE SEQUENCE [LARGE SCALE GENOMIC DNA]</scope>
    <source>
        <strain evidence="3">ADI127-7</strain>
    </source>
</reference>
<dbReference type="KEGG" id="acad:UA74_10175"/>
<proteinExistence type="predicted"/>
<dbReference type="Proteomes" id="UP000185511">
    <property type="component" value="Chromosome"/>
</dbReference>
<accession>A0AAC9LAB7</accession>
<gene>
    <name evidence="2" type="ORF">UA74_10175</name>
</gene>
<evidence type="ECO:0000313" key="2">
    <source>
        <dbReference type="EMBL" id="APU14098.1"/>
    </source>
</evidence>
<feature type="compositionally biased region" description="Gly residues" evidence="1">
    <location>
        <begin position="43"/>
        <end position="52"/>
    </location>
</feature>
<feature type="region of interest" description="Disordered" evidence="1">
    <location>
        <begin position="15"/>
        <end position="87"/>
    </location>
</feature>
<organism evidence="2 3">
    <name type="scientific">Actinoalloteichus fjordicus</name>
    <dbReference type="NCBI Taxonomy" id="1612552"/>
    <lineage>
        <taxon>Bacteria</taxon>
        <taxon>Bacillati</taxon>
        <taxon>Actinomycetota</taxon>
        <taxon>Actinomycetes</taxon>
        <taxon>Pseudonocardiales</taxon>
        <taxon>Pseudonocardiaceae</taxon>
        <taxon>Actinoalloteichus</taxon>
    </lineage>
</organism>
<keyword evidence="3" id="KW-1185">Reference proteome</keyword>
<evidence type="ECO:0000256" key="1">
    <source>
        <dbReference type="SAM" id="MobiDB-lite"/>
    </source>
</evidence>
<name>A0AAC9LAB7_9PSEU</name>
<evidence type="ECO:0000313" key="3">
    <source>
        <dbReference type="Proteomes" id="UP000185511"/>
    </source>
</evidence>
<dbReference type="EMBL" id="CP016076">
    <property type="protein sequence ID" value="APU14098.1"/>
    <property type="molecule type" value="Genomic_DNA"/>
</dbReference>
<dbReference type="AlphaFoldDB" id="A0AAC9LAB7"/>
<sequence length="87" mass="9020">MWTVCLSAWCRAISAQRPTDPRSSAGAGARRDAPGRGFVGRRAIGGGRGGTTSDGLSVLTRPLRSGARAPEARHGVSRLSTSGRSRS</sequence>